<gene>
    <name evidence="2" type="ORF">F441_18586</name>
</gene>
<reference evidence="2 3" key="1">
    <citation type="submission" date="2013-11" db="EMBL/GenBank/DDBJ databases">
        <title>The Genome Sequence of Phytophthora parasitica CJ01A1.</title>
        <authorList>
            <consortium name="The Broad Institute Genomics Platform"/>
            <person name="Russ C."/>
            <person name="Tyler B."/>
            <person name="Panabieres F."/>
            <person name="Shan W."/>
            <person name="Tripathy S."/>
            <person name="Grunwald N."/>
            <person name="Machado M."/>
            <person name="Johnson C.S."/>
            <person name="Walker B."/>
            <person name="Young S.K."/>
            <person name="Zeng Q."/>
            <person name="Gargeya S."/>
            <person name="Fitzgerald M."/>
            <person name="Haas B."/>
            <person name="Abouelleil A."/>
            <person name="Allen A.W."/>
            <person name="Alvarado L."/>
            <person name="Arachchi H.M."/>
            <person name="Berlin A.M."/>
            <person name="Chapman S.B."/>
            <person name="Gainer-Dewar J."/>
            <person name="Goldberg J."/>
            <person name="Griggs A."/>
            <person name="Gujja S."/>
            <person name="Hansen M."/>
            <person name="Howarth C."/>
            <person name="Imamovic A."/>
            <person name="Ireland A."/>
            <person name="Larimer J."/>
            <person name="McCowan C."/>
            <person name="Murphy C."/>
            <person name="Pearson M."/>
            <person name="Poon T.W."/>
            <person name="Priest M."/>
            <person name="Roberts A."/>
            <person name="Saif S."/>
            <person name="Shea T."/>
            <person name="Sisk P."/>
            <person name="Sykes S."/>
            <person name="Wortman J."/>
            <person name="Nusbaum C."/>
            <person name="Birren B."/>
        </authorList>
    </citation>
    <scope>NUCLEOTIDE SEQUENCE [LARGE SCALE GENOMIC DNA]</scope>
    <source>
        <strain evidence="2 3">CJ01A1</strain>
    </source>
</reference>
<dbReference type="PANTHER" id="PTHR31569">
    <property type="entry name" value="SWIM-TYPE DOMAIN-CONTAINING PROTEIN"/>
    <property type="match status" value="1"/>
</dbReference>
<evidence type="ECO:0008006" key="4">
    <source>
        <dbReference type="Google" id="ProtNLM"/>
    </source>
</evidence>
<comment type="caution">
    <text evidence="2">The sequence shown here is derived from an EMBL/GenBank/DDBJ whole genome shotgun (WGS) entry which is preliminary data.</text>
</comment>
<evidence type="ECO:0000256" key="1">
    <source>
        <dbReference type="SAM" id="MobiDB-lite"/>
    </source>
</evidence>
<dbReference type="PANTHER" id="PTHR31569:SF4">
    <property type="entry name" value="SWIM-TYPE DOMAIN-CONTAINING PROTEIN"/>
    <property type="match status" value="1"/>
</dbReference>
<proteinExistence type="predicted"/>
<protein>
    <recommendedName>
        <fullName evidence="4">FAR1 domain-containing protein</fullName>
    </recommendedName>
</protein>
<dbReference type="AlphaFoldDB" id="W2W3Y0"/>
<organism evidence="2 3">
    <name type="scientific">Phytophthora nicotianae CJ01A1</name>
    <dbReference type="NCBI Taxonomy" id="1317063"/>
    <lineage>
        <taxon>Eukaryota</taxon>
        <taxon>Sar</taxon>
        <taxon>Stramenopiles</taxon>
        <taxon>Oomycota</taxon>
        <taxon>Peronosporomycetes</taxon>
        <taxon>Peronosporales</taxon>
        <taxon>Peronosporaceae</taxon>
        <taxon>Phytophthora</taxon>
    </lineage>
</organism>
<evidence type="ECO:0000313" key="2">
    <source>
        <dbReference type="EMBL" id="ETP04693.1"/>
    </source>
</evidence>
<sequence length="248" mass="28081">MTADDAATSRNITGSTDTGDNRLNVGNDMQRRLFLSWQAFEAYLSEYEGLTFQKFCVRSNKTAVARNKAIDRENSSARPIPLEWKFYAKTYEYTHAGIYKARGEGKRSRQESRALDCKAQFNLCGRCNGQNGEFTLCVTKTTLVHNHALSLRTFQHYPSTRLAIPNEVMDTVDVLQRSGVKSKRLLKYIRENSSCKVVGRDVHNLVARLKASESGSSTVADRLHKWMTEFANEPGNIGHTFVRTITEK</sequence>
<evidence type="ECO:0000313" key="3">
    <source>
        <dbReference type="Proteomes" id="UP000018958"/>
    </source>
</evidence>
<name>W2W3Y0_PHYNI</name>
<feature type="region of interest" description="Disordered" evidence="1">
    <location>
        <begin position="1"/>
        <end position="23"/>
    </location>
</feature>
<dbReference type="EMBL" id="ANIX01003732">
    <property type="protein sequence ID" value="ETP04693.1"/>
    <property type="molecule type" value="Genomic_DNA"/>
</dbReference>
<feature type="non-terminal residue" evidence="2">
    <location>
        <position position="248"/>
    </location>
</feature>
<dbReference type="Proteomes" id="UP000018958">
    <property type="component" value="Unassembled WGS sequence"/>
</dbReference>
<accession>W2W3Y0</accession>
<dbReference type="InterPro" id="IPR052579">
    <property type="entry name" value="Zinc_finger_SWIM"/>
</dbReference>
<feature type="compositionally biased region" description="Polar residues" evidence="1">
    <location>
        <begin position="8"/>
        <end position="18"/>
    </location>
</feature>